<gene>
    <name evidence="1" type="ORF">CEK71_03640</name>
</gene>
<dbReference type="InterPro" id="IPR008840">
    <property type="entry name" value="Sipho_Gp157"/>
</dbReference>
<proteinExistence type="predicted"/>
<dbReference type="AlphaFoldDB" id="A0A1Z4BVA4"/>
<accession>A0A1Z4BVA4</accession>
<evidence type="ECO:0000313" key="1">
    <source>
        <dbReference type="EMBL" id="ASF45226.1"/>
    </source>
</evidence>
<protein>
    <recommendedName>
        <fullName evidence="3">Siphovirus Gp157 family protein</fullName>
    </recommendedName>
</protein>
<evidence type="ECO:0008006" key="3">
    <source>
        <dbReference type="Google" id="ProtNLM"/>
    </source>
</evidence>
<dbReference type="Proteomes" id="UP000197019">
    <property type="component" value="Chromosome"/>
</dbReference>
<reference evidence="1 2" key="1">
    <citation type="submission" date="2017-06" db="EMBL/GenBank/DDBJ databases">
        <title>Genome Sequencing of the methanotroph Methylovulum psychrotolerants str. HV10-M2 isolated from a high-altitude environment.</title>
        <authorList>
            <person name="Mateos-Rivera A."/>
        </authorList>
    </citation>
    <scope>NUCLEOTIDE SEQUENCE [LARGE SCALE GENOMIC DNA]</scope>
    <source>
        <strain evidence="1 2">HV10_M2</strain>
    </source>
</reference>
<sequence length="169" mass="18387">MMGVSLYQLSGHYIEALDFLTDPETDVPMQAINDTLEGLGGELEDKAVNVAKFLRNMEATAIAIKAAEESMAKRRKAFEARVNWLKGYIKANMEATGISVIECPYFKLSVAKNPAALDVFDEAAIPAEYKSIETVTVEHIDKVAIKAALAKGKAIPGARITNGTRLSIR</sequence>
<dbReference type="Pfam" id="PF05565">
    <property type="entry name" value="Sipho_Gp157"/>
    <property type="match status" value="1"/>
</dbReference>
<dbReference type="EMBL" id="CP022129">
    <property type="protein sequence ID" value="ASF45226.1"/>
    <property type="molecule type" value="Genomic_DNA"/>
</dbReference>
<dbReference type="KEGG" id="mpsy:CEK71_03640"/>
<evidence type="ECO:0000313" key="2">
    <source>
        <dbReference type="Proteomes" id="UP000197019"/>
    </source>
</evidence>
<keyword evidence="2" id="KW-1185">Reference proteome</keyword>
<name>A0A1Z4BVA4_9GAMM</name>
<dbReference type="OrthoDB" id="5675912at2"/>
<organism evidence="1 2">
    <name type="scientific">Methylovulum psychrotolerans</name>
    <dbReference type="NCBI Taxonomy" id="1704499"/>
    <lineage>
        <taxon>Bacteria</taxon>
        <taxon>Pseudomonadati</taxon>
        <taxon>Pseudomonadota</taxon>
        <taxon>Gammaproteobacteria</taxon>
        <taxon>Methylococcales</taxon>
        <taxon>Methylococcaceae</taxon>
        <taxon>Methylovulum</taxon>
    </lineage>
</organism>